<name>A0A2P5W6M2_GOSBA</name>
<protein>
    <submittedName>
        <fullName evidence="1">Uncharacterized protein</fullName>
    </submittedName>
</protein>
<accession>A0A2P5W6M2</accession>
<gene>
    <name evidence="1" type="ORF">GOBAR_AA33935</name>
</gene>
<dbReference type="EMBL" id="KZ668861">
    <property type="protein sequence ID" value="PPR86756.1"/>
    <property type="molecule type" value="Genomic_DNA"/>
</dbReference>
<reference evidence="1 2" key="1">
    <citation type="submission" date="2015-01" db="EMBL/GenBank/DDBJ databases">
        <title>Genome of allotetraploid Gossypium barbadense reveals genomic plasticity and fiber elongation in cotton evolution.</title>
        <authorList>
            <person name="Chen X."/>
            <person name="Liu X."/>
            <person name="Zhao B."/>
            <person name="Zheng H."/>
            <person name="Hu Y."/>
            <person name="Lu G."/>
            <person name="Yang C."/>
            <person name="Chen J."/>
            <person name="Shan C."/>
            <person name="Zhang L."/>
            <person name="Zhou Y."/>
            <person name="Wang L."/>
            <person name="Guo W."/>
            <person name="Bai Y."/>
            <person name="Ruan J."/>
            <person name="Shangguan X."/>
            <person name="Mao Y."/>
            <person name="Jiang J."/>
            <person name="Zhu Y."/>
            <person name="Lei J."/>
            <person name="Kang H."/>
            <person name="Chen S."/>
            <person name="He X."/>
            <person name="Wang R."/>
            <person name="Wang Y."/>
            <person name="Chen J."/>
            <person name="Wang L."/>
            <person name="Yu S."/>
            <person name="Wang B."/>
            <person name="Wei J."/>
            <person name="Song S."/>
            <person name="Lu X."/>
            <person name="Gao Z."/>
            <person name="Gu W."/>
            <person name="Deng X."/>
            <person name="Ma D."/>
            <person name="Wang S."/>
            <person name="Liang W."/>
            <person name="Fang L."/>
            <person name="Cai C."/>
            <person name="Zhu X."/>
            <person name="Zhou B."/>
            <person name="Zhang Y."/>
            <person name="Chen Z."/>
            <person name="Xu S."/>
            <person name="Zhu R."/>
            <person name="Wang S."/>
            <person name="Zhang T."/>
            <person name="Zhao G."/>
        </authorList>
    </citation>
    <scope>NUCLEOTIDE SEQUENCE [LARGE SCALE GENOMIC DNA]</scope>
    <source>
        <strain evidence="2">cv. Xinhai21</strain>
        <tissue evidence="1">Leaf</tissue>
    </source>
</reference>
<evidence type="ECO:0000313" key="2">
    <source>
        <dbReference type="Proteomes" id="UP000239757"/>
    </source>
</evidence>
<evidence type="ECO:0000313" key="1">
    <source>
        <dbReference type="EMBL" id="PPR86756.1"/>
    </source>
</evidence>
<sequence>MDLGAEKSGLQEIGFKQGYFTKKIKSNRPGSSSGLSIEGNKGKGILGQSVIVGPAKQTSGLAHLSVEQELLDLGHDLARDRLVLRKDVGSKSNGVQLILTAKQNMENLESMERTVQMSPKIVFQNKHSSLHFNPTFEGSLELLVHVNPKFLDFDQYLAVIFKEHSEYNSKATVVNEGLRAFNNLNVLSRGHGLDNKKKSRRNGRTLNKIIRGSRRRFKIVKSSRVSLPDTMNFMAKLIGEQVETFTDKATANEWGVEDSVTL</sequence>
<dbReference type="AlphaFoldDB" id="A0A2P5W6M2"/>
<organism evidence="1 2">
    <name type="scientific">Gossypium barbadense</name>
    <name type="common">Sea Island cotton</name>
    <name type="synonym">Hibiscus barbadensis</name>
    <dbReference type="NCBI Taxonomy" id="3634"/>
    <lineage>
        <taxon>Eukaryota</taxon>
        <taxon>Viridiplantae</taxon>
        <taxon>Streptophyta</taxon>
        <taxon>Embryophyta</taxon>
        <taxon>Tracheophyta</taxon>
        <taxon>Spermatophyta</taxon>
        <taxon>Magnoliopsida</taxon>
        <taxon>eudicotyledons</taxon>
        <taxon>Gunneridae</taxon>
        <taxon>Pentapetalae</taxon>
        <taxon>rosids</taxon>
        <taxon>malvids</taxon>
        <taxon>Malvales</taxon>
        <taxon>Malvaceae</taxon>
        <taxon>Malvoideae</taxon>
        <taxon>Gossypium</taxon>
    </lineage>
</organism>
<proteinExistence type="predicted"/>
<dbReference type="OrthoDB" id="10587157at2759"/>
<dbReference type="Proteomes" id="UP000239757">
    <property type="component" value="Unassembled WGS sequence"/>
</dbReference>